<keyword evidence="2" id="KW-1185">Reference proteome</keyword>
<dbReference type="EMBL" id="LSSK01001568">
    <property type="protein sequence ID" value="OMH79372.1"/>
    <property type="molecule type" value="Genomic_DNA"/>
</dbReference>
<organism evidence="1 2">
    <name type="scientific">Zancudomyces culisetae</name>
    <name type="common">Gut fungus</name>
    <name type="synonym">Smittium culisetae</name>
    <dbReference type="NCBI Taxonomy" id="1213189"/>
    <lineage>
        <taxon>Eukaryota</taxon>
        <taxon>Fungi</taxon>
        <taxon>Fungi incertae sedis</taxon>
        <taxon>Zoopagomycota</taxon>
        <taxon>Kickxellomycotina</taxon>
        <taxon>Harpellomycetes</taxon>
        <taxon>Harpellales</taxon>
        <taxon>Legeriomycetaceae</taxon>
        <taxon>Zancudomyces</taxon>
    </lineage>
</organism>
<evidence type="ECO:0000313" key="2">
    <source>
        <dbReference type="Proteomes" id="UP000188320"/>
    </source>
</evidence>
<evidence type="ECO:0000313" key="1">
    <source>
        <dbReference type="EMBL" id="OMH79372.1"/>
    </source>
</evidence>
<dbReference type="AlphaFoldDB" id="A0A1R1PER5"/>
<comment type="caution">
    <text evidence="1">The sequence shown here is derived from an EMBL/GenBank/DDBJ whole genome shotgun (WGS) entry which is preliminary data.</text>
</comment>
<accession>A0A1R1PER5</accession>
<sequence>MANESALLKEAESLCDPVYSNTLLKLNCTLPKRKPMDKIKRKAEKKKKGWVDLVEIFMVQHPLICMAYLGHTYLIIQQFVCILLCYYRTSYTAFSSYSYTGATGLNHGYKSRVYRLVNTRTSGQSPLER</sequence>
<proteinExistence type="predicted"/>
<name>A0A1R1PER5_ZANCU</name>
<protein>
    <submittedName>
        <fullName evidence="1">Uncharacterized protein</fullName>
    </submittedName>
</protein>
<dbReference type="Proteomes" id="UP000188320">
    <property type="component" value="Unassembled WGS sequence"/>
</dbReference>
<reference evidence="2" key="1">
    <citation type="submission" date="2017-01" db="EMBL/GenBank/DDBJ databases">
        <authorList>
            <person name="Wang Y."/>
            <person name="White M."/>
            <person name="Kvist S."/>
            <person name="Moncalvo J.-M."/>
        </authorList>
    </citation>
    <scope>NUCLEOTIDE SEQUENCE [LARGE SCALE GENOMIC DNA]</scope>
    <source>
        <strain evidence="2">COL-18-3</strain>
    </source>
</reference>
<gene>
    <name evidence="1" type="ORF">AX774_g7209</name>
</gene>